<gene>
    <name evidence="1" type="primary">tssJ</name>
    <name evidence="1" type="ORF">CRECT_2164</name>
</gene>
<organism evidence="1 2">
    <name type="scientific">Campylobacter rectus</name>
    <name type="common">Wolinella recta</name>
    <dbReference type="NCBI Taxonomy" id="203"/>
    <lineage>
        <taxon>Bacteria</taxon>
        <taxon>Pseudomonadati</taxon>
        <taxon>Campylobacterota</taxon>
        <taxon>Epsilonproteobacteria</taxon>
        <taxon>Campylobacterales</taxon>
        <taxon>Campylobacteraceae</taxon>
        <taxon>Campylobacter</taxon>
    </lineage>
</organism>
<dbReference type="AlphaFoldDB" id="A0A6G5QPX5"/>
<reference evidence="1 2" key="1">
    <citation type="submission" date="2016-07" db="EMBL/GenBank/DDBJ databases">
        <title>Comparative genomics of the Campylobacter concisus group.</title>
        <authorList>
            <person name="Miller W.G."/>
            <person name="Yee E."/>
            <person name="Chapman M.H."/>
            <person name="Huynh S."/>
            <person name="Bono J.L."/>
            <person name="On S.L.W."/>
            <person name="StLeger J."/>
            <person name="Foster G."/>
            <person name="Parker C.T."/>
        </authorList>
    </citation>
    <scope>NUCLEOTIDE SEQUENCE [LARGE SCALE GENOMIC DNA]</scope>
    <source>
        <strain evidence="1 2">ATCC 33238</strain>
    </source>
</reference>
<dbReference type="Pfam" id="PF12790">
    <property type="entry name" value="T6SS-SciN"/>
    <property type="match status" value="1"/>
</dbReference>
<sequence length="151" mass="16869">MFKKVFLAAIFTVFIVGCGQIQVGINNMPNSNLNNRGDNVPITVIVYQLSDIKKFEEATEMELITKENEVLGRDKIDSIKLQIQPNANTAIVKIDKENVPYVGVLVLYADQGKTKIKEFKKTSDVKEGYLIFSISDKDIKALSAKSLVVKE</sequence>
<dbReference type="EMBL" id="CP012543">
    <property type="protein sequence ID" value="QCD47765.1"/>
    <property type="molecule type" value="Genomic_DNA"/>
</dbReference>
<evidence type="ECO:0000313" key="2">
    <source>
        <dbReference type="Proteomes" id="UP000502377"/>
    </source>
</evidence>
<dbReference type="NCBIfam" id="TIGR03352">
    <property type="entry name" value="VI_chp_3"/>
    <property type="match status" value="1"/>
</dbReference>
<proteinExistence type="predicted"/>
<dbReference type="RefSeq" id="WP_002945786.1">
    <property type="nucleotide sequence ID" value="NZ_CP012543.1"/>
</dbReference>
<dbReference type="Proteomes" id="UP000502377">
    <property type="component" value="Chromosome"/>
</dbReference>
<dbReference type="PROSITE" id="PS51257">
    <property type="entry name" value="PROKAR_LIPOPROTEIN"/>
    <property type="match status" value="1"/>
</dbReference>
<dbReference type="InterPro" id="IPR038706">
    <property type="entry name" value="Type_VI_SciN-like_sf"/>
</dbReference>
<protein>
    <submittedName>
        <fullName evidence="1">Type VI secretion system, membrane platform protein</fullName>
    </submittedName>
</protein>
<dbReference type="InterPro" id="IPR017734">
    <property type="entry name" value="T6SS_SciN"/>
</dbReference>
<dbReference type="Gene3D" id="2.60.40.4150">
    <property type="entry name" value="Type VI secretion system, lipoprotein SciN"/>
    <property type="match status" value="1"/>
</dbReference>
<dbReference type="KEGG" id="crx:CRECT_2164"/>
<evidence type="ECO:0000313" key="1">
    <source>
        <dbReference type="EMBL" id="QCD47765.1"/>
    </source>
</evidence>
<name>A0A6G5QPX5_CAMRE</name>
<accession>A0A6G5QPX5</accession>